<dbReference type="STRING" id="454136.NIES2119_21625"/>
<feature type="repeat" description="TPR" evidence="1">
    <location>
        <begin position="120"/>
        <end position="153"/>
    </location>
</feature>
<comment type="caution">
    <text evidence="4">The sequence shown here is derived from an EMBL/GenBank/DDBJ whole genome shotgun (WGS) entry which is preliminary data.</text>
</comment>
<dbReference type="Pfam" id="PF12770">
    <property type="entry name" value="CHAT"/>
    <property type="match status" value="1"/>
</dbReference>
<evidence type="ECO:0000313" key="5">
    <source>
        <dbReference type="Proteomes" id="UP000185860"/>
    </source>
</evidence>
<dbReference type="InterPro" id="IPR019734">
    <property type="entry name" value="TPR_rpt"/>
</dbReference>
<protein>
    <recommendedName>
        <fullName evidence="3">CHAT domain-containing protein</fullName>
    </recommendedName>
</protein>
<evidence type="ECO:0000256" key="2">
    <source>
        <dbReference type="SAM" id="Coils"/>
    </source>
</evidence>
<dbReference type="InterPro" id="IPR024983">
    <property type="entry name" value="CHAT_dom"/>
</dbReference>
<dbReference type="SUPFAM" id="SSF48452">
    <property type="entry name" value="TPR-like"/>
    <property type="match status" value="2"/>
</dbReference>
<proteinExistence type="predicted"/>
<dbReference type="PANTHER" id="PTHR10098">
    <property type="entry name" value="RAPSYN-RELATED"/>
    <property type="match status" value="1"/>
</dbReference>
<keyword evidence="1" id="KW-0802">TPR repeat</keyword>
<dbReference type="PANTHER" id="PTHR10098:SF108">
    <property type="entry name" value="TETRATRICOPEPTIDE REPEAT PROTEIN 28"/>
    <property type="match status" value="1"/>
</dbReference>
<evidence type="ECO:0000259" key="3">
    <source>
        <dbReference type="Pfam" id="PF12770"/>
    </source>
</evidence>
<dbReference type="Gene3D" id="1.25.40.10">
    <property type="entry name" value="Tetratricopeptide repeat domain"/>
    <property type="match status" value="1"/>
</dbReference>
<gene>
    <name evidence="4" type="ORF">NIES2119_21625</name>
</gene>
<feature type="repeat" description="TPR" evidence="1">
    <location>
        <begin position="160"/>
        <end position="193"/>
    </location>
</feature>
<name>A0A1U7IBK0_9CYAN</name>
<dbReference type="PROSITE" id="PS50005">
    <property type="entry name" value="TPR"/>
    <property type="match status" value="2"/>
</dbReference>
<reference evidence="4 5" key="1">
    <citation type="submission" date="2016-11" db="EMBL/GenBank/DDBJ databases">
        <title>Draft Genome Sequences of Nine Cyanobacterial Strains from Diverse Habitats.</title>
        <authorList>
            <person name="Zhu T."/>
            <person name="Hou S."/>
            <person name="Lu X."/>
            <person name="Hess W.R."/>
        </authorList>
    </citation>
    <scope>NUCLEOTIDE SEQUENCE [LARGE SCALE GENOMIC DNA]</scope>
    <source>
        <strain evidence="4 5">IAM M-71</strain>
    </source>
</reference>
<sequence>MTLVLIGNIYANLGQFQSALDSYNQALPLSRQVGARAEEAIILNSLGQLYNDLADPKTAVDYYNQALPLFYQLNDYGGAAITFNNIGDIQAATEKWENALESYNKGLIISRPAGDLTAEATALMGIGNTYIASEEWSTALNAYNQSLIISRNLNDKVKQTTILNQLGKIHAALGQNSTAIEHYNQALSLSQQLGYKTEEAHILYNQALFNRQQNNLTAAKTQIETAINIIESLRTQIASQELRQSYFARNQDYYQFYIDLLMQLHQQNPNKGYDGEALHISERARARSLLELLTEATANIRTGVDPKLLEQERNLQQQLNALENRRYQLQSGQYSEQELNEIKQKSDHILTQLKQLEAQIRINSPRYADLKYPQPLNLQQIQQQVLDDDTLLLQYSLGQDRSFLWAVTKNSITSYVLPKESEIEAAVKTFRESVTKNNAATLDTGLPLSKILLAPVADQLGNKRLLIVGDGALQFVPFTALPLPDSPTNPLLVQNEIVTLPSASTVAIQRRQLQNRTPVAKTVAVIADPVFSPKDSRISGNPPTPTNNTLSQLSLNRAARNLGLGEDGGGRIFDRLKYTRTEADKILALVSQGQRLQAFDFDASRQIATNPDLSQYQIIHFATHGLLDPVNPELSGIVLSLYDQNGKSQDGFLRLHDIFNLNLPAELVVLSACETGLGENVKGEGLVGLTRGFMYAGSRRVVVSLWSVNDAATSELMAKFYQKILQGGKNPVQALREAQLEMWNSQDRRSPYYWAAFTVQGDWR</sequence>
<feature type="domain" description="CHAT" evidence="3">
    <location>
        <begin position="448"/>
        <end position="762"/>
    </location>
</feature>
<feature type="coiled-coil region" evidence="2">
    <location>
        <begin position="216"/>
        <end position="243"/>
    </location>
</feature>
<accession>A0A1U7IBK0</accession>
<dbReference type="Pfam" id="PF13424">
    <property type="entry name" value="TPR_12"/>
    <property type="match status" value="3"/>
</dbReference>
<feature type="coiled-coil region" evidence="2">
    <location>
        <begin position="305"/>
        <end position="359"/>
    </location>
</feature>
<dbReference type="InterPro" id="IPR011990">
    <property type="entry name" value="TPR-like_helical_dom_sf"/>
</dbReference>
<dbReference type="SMART" id="SM00028">
    <property type="entry name" value="TPR"/>
    <property type="match status" value="6"/>
</dbReference>
<organism evidence="4 5">
    <name type="scientific">[Phormidium ambiguum] IAM M-71</name>
    <dbReference type="NCBI Taxonomy" id="454136"/>
    <lineage>
        <taxon>Bacteria</taxon>
        <taxon>Bacillati</taxon>
        <taxon>Cyanobacteriota</taxon>
        <taxon>Cyanophyceae</taxon>
        <taxon>Oscillatoriophycideae</taxon>
        <taxon>Aerosakkonematales</taxon>
        <taxon>Aerosakkonemataceae</taxon>
        <taxon>Floridanema</taxon>
    </lineage>
</organism>
<dbReference type="Proteomes" id="UP000185860">
    <property type="component" value="Unassembled WGS sequence"/>
</dbReference>
<evidence type="ECO:0000313" key="4">
    <source>
        <dbReference type="EMBL" id="OKH33976.1"/>
    </source>
</evidence>
<keyword evidence="2" id="KW-0175">Coiled coil</keyword>
<evidence type="ECO:0000256" key="1">
    <source>
        <dbReference type="PROSITE-ProRule" id="PRU00339"/>
    </source>
</evidence>
<dbReference type="EMBL" id="MRCE01000025">
    <property type="protein sequence ID" value="OKH33976.1"/>
    <property type="molecule type" value="Genomic_DNA"/>
</dbReference>
<dbReference type="AlphaFoldDB" id="A0A1U7IBK0"/>